<sequence>MSIKQYLFSFQGRVGRQVFWIWNAFYYLIVIGFSYGAGGLFPELGNVIAIFFLACMLYPDLAITAKRWHDRGKSVYWLALHIPVIAGRVLAPVAAPGVQMQTTAIETVASLLALVAGAWILVECGFLPGDQKENQYGKPPER</sequence>
<gene>
    <name evidence="2" type="ORF">VIBNISOn1_480084</name>
</gene>
<feature type="transmembrane region" description="Helical" evidence="1">
    <location>
        <begin position="20"/>
        <end position="38"/>
    </location>
</feature>
<dbReference type="PANTHER" id="PTHR34980:SF1">
    <property type="entry name" value="INNER MEMBRANE PROTEIN"/>
    <property type="match status" value="1"/>
</dbReference>
<evidence type="ECO:0000313" key="3">
    <source>
        <dbReference type="Proteomes" id="UP000018211"/>
    </source>
</evidence>
<keyword evidence="1" id="KW-0812">Transmembrane</keyword>
<protein>
    <recommendedName>
        <fullName evidence="4">DUF805 domain-containing protein</fullName>
    </recommendedName>
</protein>
<feature type="transmembrane region" description="Helical" evidence="1">
    <location>
        <begin position="107"/>
        <end position="128"/>
    </location>
</feature>
<dbReference type="EMBL" id="CAOF01000140">
    <property type="protein sequence ID" value="CCO48284.1"/>
    <property type="molecule type" value="Genomic_DNA"/>
</dbReference>
<dbReference type="PANTHER" id="PTHR34980">
    <property type="entry name" value="INNER MEMBRANE PROTEIN-RELATED-RELATED"/>
    <property type="match status" value="1"/>
</dbReference>
<organism evidence="2 3">
    <name type="scientific">Vibrio nigripulchritudo SOn1</name>
    <dbReference type="NCBI Taxonomy" id="1238450"/>
    <lineage>
        <taxon>Bacteria</taxon>
        <taxon>Pseudomonadati</taxon>
        <taxon>Pseudomonadota</taxon>
        <taxon>Gammaproteobacteria</taxon>
        <taxon>Vibrionales</taxon>
        <taxon>Vibrionaceae</taxon>
        <taxon>Vibrio</taxon>
    </lineage>
</organism>
<dbReference type="InterPro" id="IPR008523">
    <property type="entry name" value="DUF805"/>
</dbReference>
<dbReference type="Proteomes" id="UP000018211">
    <property type="component" value="Unassembled WGS sequence"/>
</dbReference>
<keyword evidence="1" id="KW-0472">Membrane</keyword>
<dbReference type="RefSeq" id="WP_022591187.1">
    <property type="nucleotide sequence ID" value="NZ_LK391965.1"/>
</dbReference>
<comment type="caution">
    <text evidence="2">The sequence shown here is derived from an EMBL/GenBank/DDBJ whole genome shotgun (WGS) entry which is preliminary data.</text>
</comment>
<feature type="transmembrane region" description="Helical" evidence="1">
    <location>
        <begin position="44"/>
        <end position="63"/>
    </location>
</feature>
<name>A0AAV2VUA7_9VIBR</name>
<evidence type="ECO:0000256" key="1">
    <source>
        <dbReference type="SAM" id="Phobius"/>
    </source>
</evidence>
<evidence type="ECO:0000313" key="2">
    <source>
        <dbReference type="EMBL" id="CCO48284.1"/>
    </source>
</evidence>
<keyword evidence="1" id="KW-1133">Transmembrane helix</keyword>
<dbReference type="AlphaFoldDB" id="A0AAV2VUA7"/>
<evidence type="ECO:0008006" key="4">
    <source>
        <dbReference type="Google" id="ProtNLM"/>
    </source>
</evidence>
<proteinExistence type="predicted"/>
<accession>A0AAV2VUA7</accession>
<reference evidence="2 3" key="1">
    <citation type="journal article" date="2013" name="ISME J.">
        <title>Comparative genomics of pathogenic lineages of Vibrio nigripulchritudo identifies virulence-associated traits.</title>
        <authorList>
            <person name="Goudenege D."/>
            <person name="Labreuche Y."/>
            <person name="Krin E."/>
            <person name="Ansquer D."/>
            <person name="Mangenot S."/>
            <person name="Calteau A."/>
            <person name="Medigue C."/>
            <person name="Mazel D."/>
            <person name="Polz M.F."/>
            <person name="Le Roux F."/>
        </authorList>
    </citation>
    <scope>NUCLEOTIDE SEQUENCE [LARGE SCALE GENOMIC DNA]</scope>
    <source>
        <strain evidence="2 3">SOn1</strain>
    </source>
</reference>
<dbReference type="Pfam" id="PF05656">
    <property type="entry name" value="DUF805"/>
    <property type="match status" value="1"/>
</dbReference>
<feature type="transmembrane region" description="Helical" evidence="1">
    <location>
        <begin position="75"/>
        <end position="95"/>
    </location>
</feature>
<dbReference type="GO" id="GO:0005886">
    <property type="term" value="C:plasma membrane"/>
    <property type="evidence" value="ECO:0007669"/>
    <property type="project" value="TreeGrafter"/>
</dbReference>